<evidence type="ECO:0000313" key="7">
    <source>
        <dbReference type="Proteomes" id="UP001602119"/>
    </source>
</evidence>
<evidence type="ECO:0000256" key="4">
    <source>
        <dbReference type="ARBA" id="ARBA00022837"/>
    </source>
</evidence>
<evidence type="ECO:0000256" key="3">
    <source>
        <dbReference type="ARBA" id="ARBA00022723"/>
    </source>
</evidence>
<sequence>MPDGAGPAEEGVDSVSSGHRVVPHTAGIALEAWADGREECLAEAARAMVETFADVGDAVPDRCDTIALAEETDEELLIALLDEVVREVERSGRVAVDVSIDERTGATEGQVEMRLATVPMERVVRAGASPAPISSEGLRFGREAGMWHAHVVIGL</sequence>
<reference evidence="6 7" key="1">
    <citation type="submission" date="2024-10" db="EMBL/GenBank/DDBJ databases">
        <title>The Natural Products Discovery Center: Release of the First 8490 Sequenced Strains for Exploring Actinobacteria Biosynthetic Diversity.</title>
        <authorList>
            <person name="Kalkreuter E."/>
            <person name="Kautsar S.A."/>
            <person name="Yang D."/>
            <person name="Bader C.D."/>
            <person name="Teijaro C.N."/>
            <person name="Fluegel L."/>
            <person name="Davis C.M."/>
            <person name="Simpson J.R."/>
            <person name="Lauterbach L."/>
            <person name="Steele A.D."/>
            <person name="Gui C."/>
            <person name="Meng S."/>
            <person name="Li G."/>
            <person name="Viehrig K."/>
            <person name="Ye F."/>
            <person name="Su P."/>
            <person name="Kiefer A.F."/>
            <person name="Nichols A."/>
            <person name="Cepeda A.J."/>
            <person name="Yan W."/>
            <person name="Fan B."/>
            <person name="Jiang Y."/>
            <person name="Adhikari A."/>
            <person name="Zheng C.-J."/>
            <person name="Schuster L."/>
            <person name="Cowan T.M."/>
            <person name="Smanski M.J."/>
            <person name="Chevrette M.G."/>
            <person name="De Carvalho L.P.S."/>
            <person name="Shen B."/>
        </authorList>
    </citation>
    <scope>NUCLEOTIDE SEQUENCE [LARGE SCALE GENOMIC DNA]</scope>
    <source>
        <strain evidence="6 7">NPDC001281</strain>
    </source>
</reference>
<organism evidence="6 7">
    <name type="scientific">Microtetraspora fusca</name>
    <dbReference type="NCBI Taxonomy" id="1997"/>
    <lineage>
        <taxon>Bacteria</taxon>
        <taxon>Bacillati</taxon>
        <taxon>Actinomycetota</taxon>
        <taxon>Actinomycetes</taxon>
        <taxon>Streptosporangiales</taxon>
        <taxon>Streptosporangiaceae</taxon>
        <taxon>Microtetraspora</taxon>
    </lineage>
</organism>
<protein>
    <submittedName>
        <fullName evidence="6">Archease</fullName>
    </submittedName>
</protein>
<dbReference type="RefSeq" id="WP_066950952.1">
    <property type="nucleotide sequence ID" value="NZ_BBYK01000086.1"/>
</dbReference>
<keyword evidence="3" id="KW-0479">Metal-binding</keyword>
<keyword evidence="2" id="KW-0819">tRNA processing</keyword>
<dbReference type="EMBL" id="JBIAXI010000030">
    <property type="protein sequence ID" value="MFF4778292.1"/>
    <property type="molecule type" value="Genomic_DNA"/>
</dbReference>
<dbReference type="SUPFAM" id="SSF69819">
    <property type="entry name" value="MTH1598-like"/>
    <property type="match status" value="1"/>
</dbReference>
<evidence type="ECO:0000259" key="5">
    <source>
        <dbReference type="Pfam" id="PF01951"/>
    </source>
</evidence>
<keyword evidence="7" id="KW-1185">Reference proteome</keyword>
<evidence type="ECO:0000256" key="2">
    <source>
        <dbReference type="ARBA" id="ARBA00022694"/>
    </source>
</evidence>
<dbReference type="InterPro" id="IPR036820">
    <property type="entry name" value="Archease_dom_sf"/>
</dbReference>
<dbReference type="Gene3D" id="3.55.10.10">
    <property type="entry name" value="Archease domain"/>
    <property type="match status" value="1"/>
</dbReference>
<keyword evidence="4" id="KW-0106">Calcium</keyword>
<comment type="similarity">
    <text evidence="1">Belongs to the archease family.</text>
</comment>
<evidence type="ECO:0000256" key="1">
    <source>
        <dbReference type="ARBA" id="ARBA00007963"/>
    </source>
</evidence>
<dbReference type="Pfam" id="PF01951">
    <property type="entry name" value="Archease"/>
    <property type="match status" value="1"/>
</dbReference>
<dbReference type="Proteomes" id="UP001602119">
    <property type="component" value="Unassembled WGS sequence"/>
</dbReference>
<proteinExistence type="inferred from homology"/>
<gene>
    <name evidence="6" type="ORF">ACFY05_36265</name>
</gene>
<accession>A0ABW6VI58</accession>
<name>A0ABW6VI58_MICFU</name>
<dbReference type="InterPro" id="IPR023572">
    <property type="entry name" value="Archease_dom"/>
</dbReference>
<feature type="domain" description="Archease" evidence="5">
    <location>
        <begin position="20"/>
        <end position="153"/>
    </location>
</feature>
<comment type="caution">
    <text evidence="6">The sequence shown here is derived from an EMBL/GenBank/DDBJ whole genome shotgun (WGS) entry which is preliminary data.</text>
</comment>
<evidence type="ECO:0000313" key="6">
    <source>
        <dbReference type="EMBL" id="MFF4778292.1"/>
    </source>
</evidence>